<dbReference type="SUPFAM" id="SSF52540">
    <property type="entry name" value="P-loop containing nucleoside triphosphate hydrolases"/>
    <property type="match status" value="1"/>
</dbReference>
<dbReference type="InterPro" id="IPR042095">
    <property type="entry name" value="SUMF_sf"/>
</dbReference>
<dbReference type="OrthoDB" id="9806479at2"/>
<dbReference type="InterPro" id="IPR051043">
    <property type="entry name" value="Sulfatase_Mod_Factor_Kinase"/>
</dbReference>
<dbReference type="SUPFAM" id="SSF56436">
    <property type="entry name" value="C-type lectin-like"/>
    <property type="match status" value="1"/>
</dbReference>
<proteinExistence type="predicted"/>
<dbReference type="InterPro" id="IPR027417">
    <property type="entry name" value="P-loop_NTPase"/>
</dbReference>
<dbReference type="Gene3D" id="3.40.50.300">
    <property type="entry name" value="P-loop containing nucleotide triphosphate hydrolases"/>
    <property type="match status" value="1"/>
</dbReference>
<evidence type="ECO:0000259" key="2">
    <source>
        <dbReference type="Pfam" id="PF07693"/>
    </source>
</evidence>
<gene>
    <name evidence="3" type="ORF">CRV06_06070</name>
</gene>
<dbReference type="GO" id="GO:0120147">
    <property type="term" value="F:formylglycine-generating oxidase activity"/>
    <property type="evidence" value="ECO:0007669"/>
    <property type="project" value="TreeGrafter"/>
</dbReference>
<dbReference type="InterPro" id="IPR016187">
    <property type="entry name" value="CTDL_fold"/>
</dbReference>
<dbReference type="PANTHER" id="PTHR23150:SF19">
    <property type="entry name" value="FORMYLGLYCINE-GENERATING ENZYME"/>
    <property type="match status" value="1"/>
</dbReference>
<dbReference type="RefSeq" id="WP_129081781.1">
    <property type="nucleotide sequence ID" value="NZ_CP041070.1"/>
</dbReference>
<dbReference type="EMBL" id="PDKO01000004">
    <property type="protein sequence ID" value="RXJ63243.1"/>
    <property type="molecule type" value="Genomic_DNA"/>
</dbReference>
<dbReference type="Pfam" id="PF03781">
    <property type="entry name" value="FGE-sulfatase"/>
    <property type="match status" value="1"/>
</dbReference>
<sequence>MTNIIDDKAIDKIKYDALDFDSYVHVLAESILEESSPPNIAIYGKYGSGKTSLVKLLINKIHLAPKQKNIINIFYDAWKFEHNNTDSLINLLSTLEKSIQLNKINFKEDVILNIFDYVKYIKIAISKIDNQKNEEKNSDNTSLLEIYELLKKLEDLLVEENFLLIFYIDNLDKCNSANCMKILESMNLIFDLKGFSFVITSDKKLLKDKLINSSIKDFEGYLDKTIQLPFYIPSFSGKMNDLLQNIYLRTNSNTELEKEIKDVLFSISSFNKLTPRLIIKLINRIKVCSKIYIKLNPNTQLSYENILSLFAISCTLEELFNGFHNVLIQSDTIAKYIIKIMQTELFYKDEFITNINILNDNKKLLIDLLENNFHILKMIFSTEAGKYWLENKAYRISTYEFLKSNNDIMEDMQINSLPVYKTDFMENIIPVKEKEIDPKKFISIPNSEYEISKYVVTNKWYEEFILSDGYNNTKYWIDLPSQIWLINNKITTLDEKYEKMIEKESIYYRKKFNKELKKEDFNKALQPIVYITYYEALAFCRYLTDIDEKYEYMIPSKRQWEYFANSGDKTRIYPWGNNWDNNYCNNASNQLNKTTEIGMFPQGDSKFGVSDMVGNVWVWTSTLDNNDYNYLKGGSWNFSDPSYFKISNSQMNFYNNPSYQHYDIGFLCIRKEKK</sequence>
<dbReference type="InterPro" id="IPR011646">
    <property type="entry name" value="KAP_P-loop"/>
</dbReference>
<dbReference type="AlphaFoldDB" id="A0A4Q0Y0X3"/>
<dbReference type="Proteomes" id="UP000290191">
    <property type="component" value="Unassembled WGS sequence"/>
</dbReference>
<evidence type="ECO:0000259" key="1">
    <source>
        <dbReference type="Pfam" id="PF03781"/>
    </source>
</evidence>
<protein>
    <recommendedName>
        <fullName evidence="5">Sulfatase-modifying factor enzyme domain-containing protein</fullName>
    </recommendedName>
</protein>
<feature type="domain" description="KAP NTPase" evidence="2">
    <location>
        <begin position="20"/>
        <end position="289"/>
    </location>
</feature>
<name>A0A4Q0Y0X3_9BACT</name>
<keyword evidence="4" id="KW-1185">Reference proteome</keyword>
<evidence type="ECO:0000313" key="3">
    <source>
        <dbReference type="EMBL" id="RXJ63243.1"/>
    </source>
</evidence>
<dbReference type="STRING" id="877500.GCA_000935065_00598"/>
<organism evidence="3 4">
    <name type="scientific">Halarcobacter anaerophilus</name>
    <dbReference type="NCBI Taxonomy" id="877500"/>
    <lineage>
        <taxon>Bacteria</taxon>
        <taxon>Pseudomonadati</taxon>
        <taxon>Campylobacterota</taxon>
        <taxon>Epsilonproteobacteria</taxon>
        <taxon>Campylobacterales</taxon>
        <taxon>Arcobacteraceae</taxon>
        <taxon>Halarcobacter</taxon>
    </lineage>
</organism>
<evidence type="ECO:0000313" key="4">
    <source>
        <dbReference type="Proteomes" id="UP000290191"/>
    </source>
</evidence>
<dbReference type="Gene3D" id="3.90.1580.10">
    <property type="entry name" value="paralog of FGE (formylglycine-generating enzyme)"/>
    <property type="match status" value="1"/>
</dbReference>
<dbReference type="Pfam" id="PF07693">
    <property type="entry name" value="KAP_NTPase"/>
    <property type="match status" value="1"/>
</dbReference>
<reference evidence="3 4" key="1">
    <citation type="submission" date="2017-10" db="EMBL/GenBank/DDBJ databases">
        <title>Genomics of the genus Arcobacter.</title>
        <authorList>
            <person name="Perez-Cataluna A."/>
            <person name="Figueras M.J."/>
        </authorList>
    </citation>
    <scope>NUCLEOTIDE SEQUENCE [LARGE SCALE GENOMIC DNA]</scope>
    <source>
        <strain evidence="3 4">DSM 24636</strain>
    </source>
</reference>
<accession>A0A4Q0Y0X3</accession>
<feature type="domain" description="Sulfatase-modifying factor enzyme-like" evidence="1">
    <location>
        <begin position="447"/>
        <end position="670"/>
    </location>
</feature>
<dbReference type="InterPro" id="IPR005532">
    <property type="entry name" value="SUMF_dom"/>
</dbReference>
<dbReference type="PANTHER" id="PTHR23150">
    <property type="entry name" value="SULFATASE MODIFYING FACTOR 1, 2"/>
    <property type="match status" value="1"/>
</dbReference>
<comment type="caution">
    <text evidence="3">The sequence shown here is derived from an EMBL/GenBank/DDBJ whole genome shotgun (WGS) entry which is preliminary data.</text>
</comment>
<evidence type="ECO:0008006" key="5">
    <source>
        <dbReference type="Google" id="ProtNLM"/>
    </source>
</evidence>